<dbReference type="OrthoDB" id="3203937at2759"/>
<name>A0A067M6R4_BOTB1</name>
<evidence type="ECO:0000313" key="2">
    <source>
        <dbReference type="Proteomes" id="UP000027195"/>
    </source>
</evidence>
<dbReference type="AlphaFoldDB" id="A0A067M6R4"/>
<dbReference type="EMBL" id="KL198111">
    <property type="protein sequence ID" value="KDQ07271.1"/>
    <property type="molecule type" value="Genomic_DNA"/>
</dbReference>
<gene>
    <name evidence="1" type="ORF">BOTBODRAFT_120277</name>
</gene>
<dbReference type="Proteomes" id="UP000027195">
    <property type="component" value="Unassembled WGS sequence"/>
</dbReference>
<dbReference type="STRING" id="930990.A0A067M6R4"/>
<evidence type="ECO:0008006" key="3">
    <source>
        <dbReference type="Google" id="ProtNLM"/>
    </source>
</evidence>
<organism evidence="1 2">
    <name type="scientific">Botryobasidium botryosum (strain FD-172 SS1)</name>
    <dbReference type="NCBI Taxonomy" id="930990"/>
    <lineage>
        <taxon>Eukaryota</taxon>
        <taxon>Fungi</taxon>
        <taxon>Dikarya</taxon>
        <taxon>Basidiomycota</taxon>
        <taxon>Agaricomycotina</taxon>
        <taxon>Agaricomycetes</taxon>
        <taxon>Cantharellales</taxon>
        <taxon>Botryobasidiaceae</taxon>
        <taxon>Botryobasidium</taxon>
    </lineage>
</organism>
<protein>
    <recommendedName>
        <fullName evidence="3">Winged helix-turn helix domain-containing protein</fullName>
    </recommendedName>
</protein>
<sequence length="73" mass="8278">MVPYFKLELQYLHGALERSPDLYIEELARGIYESCGTSVSETTVWRALKKAGFTMKRVGESRILSSLLHVLTS</sequence>
<dbReference type="InParanoid" id="A0A067M6R4"/>
<evidence type="ECO:0000313" key="1">
    <source>
        <dbReference type="EMBL" id="KDQ07271.1"/>
    </source>
</evidence>
<dbReference type="HOGENOM" id="CLU_2704511_0_0_1"/>
<reference evidence="2" key="1">
    <citation type="journal article" date="2014" name="Proc. Natl. Acad. Sci. U.S.A.">
        <title>Extensive sampling of basidiomycete genomes demonstrates inadequacy of the white-rot/brown-rot paradigm for wood decay fungi.</title>
        <authorList>
            <person name="Riley R."/>
            <person name="Salamov A.A."/>
            <person name="Brown D.W."/>
            <person name="Nagy L.G."/>
            <person name="Floudas D."/>
            <person name="Held B.W."/>
            <person name="Levasseur A."/>
            <person name="Lombard V."/>
            <person name="Morin E."/>
            <person name="Otillar R."/>
            <person name="Lindquist E.A."/>
            <person name="Sun H."/>
            <person name="LaButti K.M."/>
            <person name="Schmutz J."/>
            <person name="Jabbour D."/>
            <person name="Luo H."/>
            <person name="Baker S.E."/>
            <person name="Pisabarro A.G."/>
            <person name="Walton J.D."/>
            <person name="Blanchette R.A."/>
            <person name="Henrissat B."/>
            <person name="Martin F."/>
            <person name="Cullen D."/>
            <person name="Hibbett D.S."/>
            <person name="Grigoriev I.V."/>
        </authorList>
    </citation>
    <scope>NUCLEOTIDE SEQUENCE [LARGE SCALE GENOMIC DNA]</scope>
    <source>
        <strain evidence="2">FD-172 SS1</strain>
    </source>
</reference>
<accession>A0A067M6R4</accession>
<proteinExistence type="predicted"/>
<keyword evidence="2" id="KW-1185">Reference proteome</keyword>